<evidence type="ECO:0000313" key="3">
    <source>
        <dbReference type="Proteomes" id="UP000221165"/>
    </source>
</evidence>
<proteinExistence type="predicted"/>
<keyword evidence="3" id="KW-1185">Reference proteome</keyword>
<feature type="region of interest" description="Disordered" evidence="1">
    <location>
        <begin position="379"/>
        <end position="407"/>
    </location>
</feature>
<evidence type="ECO:0000313" key="2">
    <source>
        <dbReference type="EMBL" id="PHJ25254.1"/>
    </source>
</evidence>
<dbReference type="Proteomes" id="UP000221165">
    <property type="component" value="Unassembled WGS sequence"/>
</dbReference>
<dbReference type="OrthoDB" id="328575at2759"/>
<feature type="region of interest" description="Disordered" evidence="1">
    <location>
        <begin position="607"/>
        <end position="680"/>
    </location>
</feature>
<feature type="compositionally biased region" description="Polar residues" evidence="1">
    <location>
        <begin position="506"/>
        <end position="529"/>
    </location>
</feature>
<dbReference type="VEuPathDB" id="ToxoDB:CSUI_000903"/>
<comment type="caution">
    <text evidence="2">The sequence shown here is derived from an EMBL/GenBank/DDBJ whole genome shotgun (WGS) entry which is preliminary data.</text>
</comment>
<name>A0A2C6LES3_9APIC</name>
<feature type="region of interest" description="Disordered" evidence="1">
    <location>
        <begin position="437"/>
        <end position="533"/>
    </location>
</feature>
<feature type="region of interest" description="Disordered" evidence="1">
    <location>
        <begin position="692"/>
        <end position="727"/>
    </location>
</feature>
<feature type="region of interest" description="Disordered" evidence="1">
    <location>
        <begin position="770"/>
        <end position="799"/>
    </location>
</feature>
<organism evidence="2 3">
    <name type="scientific">Cystoisospora suis</name>
    <dbReference type="NCBI Taxonomy" id="483139"/>
    <lineage>
        <taxon>Eukaryota</taxon>
        <taxon>Sar</taxon>
        <taxon>Alveolata</taxon>
        <taxon>Apicomplexa</taxon>
        <taxon>Conoidasida</taxon>
        <taxon>Coccidia</taxon>
        <taxon>Eucoccidiorida</taxon>
        <taxon>Eimeriorina</taxon>
        <taxon>Sarcocystidae</taxon>
        <taxon>Cystoisospora</taxon>
    </lineage>
</organism>
<feature type="region of interest" description="Disordered" evidence="1">
    <location>
        <begin position="1"/>
        <end position="251"/>
    </location>
</feature>
<dbReference type="RefSeq" id="XP_067926926.1">
    <property type="nucleotide sequence ID" value="XM_068061110.1"/>
</dbReference>
<feature type="compositionally biased region" description="Polar residues" evidence="1">
    <location>
        <begin position="710"/>
        <end position="721"/>
    </location>
</feature>
<reference evidence="2 3" key="1">
    <citation type="journal article" date="2017" name="Int. J. Parasitol.">
        <title>The genome of the protozoan parasite Cystoisospora suis and a reverse vaccinology approach to identify vaccine candidates.</title>
        <authorList>
            <person name="Palmieri N."/>
            <person name="Shrestha A."/>
            <person name="Ruttkowski B."/>
            <person name="Beck T."/>
            <person name="Vogl C."/>
            <person name="Tomley F."/>
            <person name="Blake D.P."/>
            <person name="Joachim A."/>
        </authorList>
    </citation>
    <scope>NUCLEOTIDE SEQUENCE [LARGE SCALE GENOMIC DNA]</scope>
    <source>
        <strain evidence="2 3">Wien I</strain>
    </source>
</reference>
<gene>
    <name evidence="2" type="ORF">CSUI_000903</name>
</gene>
<accession>A0A2C6LES3</accession>
<feature type="compositionally biased region" description="Polar residues" evidence="1">
    <location>
        <begin position="821"/>
        <end position="835"/>
    </location>
</feature>
<evidence type="ECO:0000256" key="1">
    <source>
        <dbReference type="SAM" id="MobiDB-lite"/>
    </source>
</evidence>
<feature type="compositionally biased region" description="Polar residues" evidence="1">
    <location>
        <begin position="212"/>
        <end position="224"/>
    </location>
</feature>
<feature type="region of interest" description="Disordered" evidence="1">
    <location>
        <begin position="813"/>
        <end position="855"/>
    </location>
</feature>
<dbReference type="EMBL" id="MIGC01000356">
    <property type="protein sequence ID" value="PHJ25254.1"/>
    <property type="molecule type" value="Genomic_DNA"/>
</dbReference>
<feature type="region of interest" description="Disordered" evidence="1">
    <location>
        <begin position="331"/>
        <end position="366"/>
    </location>
</feature>
<sequence length="1301" mass="141600">MARPGKVPMSETSRDSTRGRHPAGGGGQGRPTKRFQLKPPNDAEGPASNPGRSGQLEKPDRIHPAARKAGGNRRQPVEDSGSNRASRGGLQQPGTAQSQKRQERRKPGGPPPRVVNRETGTDPSSRLPPSVPRVRESGYTGQPSSPGPPRHANGTSGSAASASRGQPTIPPPQGAKRGQYDLRTTATRQSRSEPLPGEARTHGTPGARHSEANSTPNGHASSSGRGRPLPRAAEKTAPSAPLQDGHSPSILELGIPDARALADMLWQRRAAADTEKLKTASKKGETQENVFYARLERIKDHQWQLRERNEAKARERVEMLESTVKLTRPLDRNDERIPPMSTRERKGRKGSSGSRAGAGIGGQVRTGCRSAGITTRCRESVLPENHTRTSNKGSKPRKVSWAPAPSKRKQRLAAAALLGESDDIGATDRTEDAQLVSRRGAGINHPQVARWGTAKQNGQKELGRAPGPRSPQAPRRNARRTRREQAASSEATTLLHALSDAGRAVSGSQEFLHTGENNPQNSSSDTGSDMQHFLSDRQGHCRGACFEGQSGPLSQVGRTVGSPPHIRNLHAKAAESELTRRARRGPVQEGLRERALLRGLRPDCLALSNRGPAGGDHTVKPACGRGTDSPDSFRTGKVPSQVLSRTGRAVHVPRSSGASRLPSQRSEDPAGAGPSRQLSSLYTSAEKRDVGEPFRGSSLIDQPVGAAAITSESSSHGSRPTATRPHMNRQSALFYDRGAFPPKGKSLLEKELKVSVAEIRPKRLRSSVFAAPHSSVETGSTPVSAPMGSPDTGGPKLASMTGSLLKATVQEDEIKEARQGPSKTTQNGPNATGANSFPPLGRGSSPAVEEDQQGQRRLQFTGKSVIDQATPARFEFVDNDHGMQFVNWRSFTGERVIEKFWQNSLRESEARDRKRVEQEVQTKFAEEFEFERRKKQLWEAMGRQPPEDNTSEQELADRYYSAMQAVLHGPKEDILTGQAFGRYALSSNDKFIKDLRNRVIYGPWALNWNRAITSRTTRVSLGGRRGAVSVGSSASSYVTTANVNWNRTAVTFAVRPNDQAVKLGVLRGRYGVDIARSNRLRTSAVETVMRYVETATVVDQINRTYGQRVRIRRFSFNYTRDFTIPRFDSPGRTPGLRQELAVNWGSLGISVGTDVPDNEYAISVGLRGYQFSVLRDFFQRLTQFQGNWGRGWQLEIATKFEDPVSQLIYYQVGFGRLGRLYATAGAGVGSEGTPMALVQVQGNDASVAFKAVEEAGVRIFNIGFTVGRFTYSWDSVVDYNKIALPLSPINAVLKTLLEVTP</sequence>
<feature type="compositionally biased region" description="Low complexity" evidence="1">
    <location>
        <begin position="152"/>
        <end position="165"/>
    </location>
</feature>
<dbReference type="GeneID" id="94424321"/>
<protein>
    <submittedName>
        <fullName evidence="2">Uncharacterized protein</fullName>
    </submittedName>
</protein>